<proteinExistence type="predicted"/>
<keyword evidence="2" id="KW-1185">Reference proteome</keyword>
<evidence type="ECO:0000313" key="2">
    <source>
        <dbReference type="Proteomes" id="UP000321820"/>
    </source>
</evidence>
<gene>
    <name evidence="1" type="ORF">FTW19_03585</name>
</gene>
<dbReference type="Proteomes" id="UP000321820">
    <property type="component" value="Chromosome"/>
</dbReference>
<organism evidence="1 2">
    <name type="scientific">Terriglobus albidus</name>
    <dbReference type="NCBI Taxonomy" id="1592106"/>
    <lineage>
        <taxon>Bacteria</taxon>
        <taxon>Pseudomonadati</taxon>
        <taxon>Acidobacteriota</taxon>
        <taxon>Terriglobia</taxon>
        <taxon>Terriglobales</taxon>
        <taxon>Acidobacteriaceae</taxon>
        <taxon>Terriglobus</taxon>
    </lineage>
</organism>
<name>A0A5B9E7N5_9BACT</name>
<protein>
    <submittedName>
        <fullName evidence="1">Uncharacterized protein</fullName>
    </submittedName>
</protein>
<dbReference type="AlphaFoldDB" id="A0A5B9E7N5"/>
<dbReference type="OrthoDB" id="1492299at2"/>
<dbReference type="KEGG" id="talb:FTW19_03585"/>
<sequence length="389" mass="42665">MSSKKAASKSRKTVTQAVKQTKKSLRAERAQIAVPHPNHEFGYKHHIFIAKLKRGEVWALNQLNLPAKGQITPLFEMWPPNPGTAIKPAKPLTQHVSDLLGILAIEWANLPCYIDTQYLQAGGAPSPGNAQTVFATARNLNVNAVPVTSPYHSPQFQQVIRDTIKTDGRGVMLRLPVAFFDLPNPAGYLDGLTTFLEISRNEVDILIDLAFRPNVIEVQSLGGSCLNKLPHIGNWRTVTLAAGCFPESISDEPVGTWLPFNRSDWNGWLAIYGQRRSAKLRLPSYGDYGVRCGGKPNFIPNSPAPNIRYSAPQTTWVRKGPRTAGSMGAICADLVAQPHFSGTQFSQGDADIAAKAAMTNLTNGSAEQWIQWCTNHHLEMTASQIQNLP</sequence>
<dbReference type="Pfam" id="PF14350">
    <property type="entry name" value="Beta_protein"/>
    <property type="match status" value="1"/>
</dbReference>
<dbReference type="RefSeq" id="WP_147646368.1">
    <property type="nucleotide sequence ID" value="NZ_CP042806.1"/>
</dbReference>
<evidence type="ECO:0000313" key="1">
    <source>
        <dbReference type="EMBL" id="QEE27175.1"/>
    </source>
</evidence>
<reference evidence="1 2" key="1">
    <citation type="submission" date="2019-08" db="EMBL/GenBank/DDBJ databases">
        <title>Complete genome sequence of Terriglobus albidus strain ORNL.</title>
        <authorList>
            <person name="Podar M."/>
        </authorList>
    </citation>
    <scope>NUCLEOTIDE SEQUENCE [LARGE SCALE GENOMIC DNA]</scope>
    <source>
        <strain evidence="1 2">ORNL</strain>
    </source>
</reference>
<dbReference type="InterPro" id="IPR025683">
    <property type="entry name" value="Protein_beta"/>
</dbReference>
<accession>A0A5B9E7N5</accession>
<dbReference type="EMBL" id="CP042806">
    <property type="protein sequence ID" value="QEE27175.1"/>
    <property type="molecule type" value="Genomic_DNA"/>
</dbReference>